<reference evidence="3 4" key="1">
    <citation type="submission" date="2015-06" db="EMBL/GenBank/DDBJ databases">
        <title>Draft genome sequence of an Alphaproteobacteria species associated to the Mediterranean sponge Oscarella lobularis.</title>
        <authorList>
            <person name="Jourda C."/>
            <person name="Santini S."/>
            <person name="Claverie J.-M."/>
        </authorList>
    </citation>
    <scope>NUCLEOTIDE SEQUENCE [LARGE SCALE GENOMIC DNA]</scope>
    <source>
        <strain evidence="3">IGS</strain>
    </source>
</reference>
<protein>
    <submittedName>
        <fullName evidence="3">N-methylhydantoinase (ATP-hydrolyzing)</fullName>
        <ecNumber evidence="3">3.5.2.14</ecNumber>
    </submittedName>
</protein>
<dbReference type="InterPro" id="IPR027479">
    <property type="entry name" value="S-Me-THD_N_sf"/>
</dbReference>
<dbReference type="Proteomes" id="UP000037178">
    <property type="component" value="Unassembled WGS sequence"/>
</dbReference>
<feature type="domain" description="S-Me-THD N-terminal" evidence="1">
    <location>
        <begin position="8"/>
        <end position="163"/>
    </location>
</feature>
<dbReference type="EC" id="3.5.2.14" evidence="3"/>
<keyword evidence="4" id="KW-1185">Reference proteome</keyword>
<dbReference type="InterPro" id="IPR024071">
    <property type="entry name" value="S-Me-THD_C_sf"/>
</dbReference>
<dbReference type="RefSeq" id="WP_049641371.1">
    <property type="nucleotide sequence ID" value="NZ_LFTY01000001.1"/>
</dbReference>
<proteinExistence type="predicted"/>
<evidence type="ECO:0000313" key="4">
    <source>
        <dbReference type="Proteomes" id="UP000037178"/>
    </source>
</evidence>
<dbReference type="InterPro" id="IPR048350">
    <property type="entry name" value="S-Me-THD-like_C"/>
</dbReference>
<dbReference type="EMBL" id="LFTY01000001">
    <property type="protein sequence ID" value="KMW60271.1"/>
    <property type="molecule type" value="Genomic_DNA"/>
</dbReference>
<organism evidence="3 4">
    <name type="scientific">Candidatus Rhodobacter oscarellae</name>
    <dbReference type="NCBI Taxonomy" id="1675527"/>
    <lineage>
        <taxon>Bacteria</taxon>
        <taxon>Pseudomonadati</taxon>
        <taxon>Pseudomonadota</taxon>
        <taxon>Alphaproteobacteria</taxon>
        <taxon>Rhodobacterales</taxon>
        <taxon>Rhodobacter group</taxon>
        <taxon>Rhodobacter</taxon>
    </lineage>
</organism>
<feature type="domain" description="S-Me-THD-like C-terminal" evidence="2">
    <location>
        <begin position="167"/>
        <end position="359"/>
    </location>
</feature>
<evidence type="ECO:0000313" key="3">
    <source>
        <dbReference type="EMBL" id="KMW60271.1"/>
    </source>
</evidence>
<dbReference type="STRING" id="1675527.AIOL_000424"/>
<evidence type="ECO:0000259" key="2">
    <source>
        <dbReference type="Pfam" id="PF20906"/>
    </source>
</evidence>
<dbReference type="GO" id="GO:0047423">
    <property type="term" value="F:N-methylhydantoinase (ATP-hydrolyzing) activity"/>
    <property type="evidence" value="ECO:0007669"/>
    <property type="project" value="UniProtKB-EC"/>
</dbReference>
<dbReference type="Pfam" id="PF06032">
    <property type="entry name" value="S-Me-THD_N"/>
    <property type="match status" value="1"/>
</dbReference>
<name>A0A0J9ECA4_9RHOB</name>
<evidence type="ECO:0000259" key="1">
    <source>
        <dbReference type="Pfam" id="PF06032"/>
    </source>
</evidence>
<dbReference type="AlphaFoldDB" id="A0A0J9ECA4"/>
<dbReference type="SUPFAM" id="SSF160991">
    <property type="entry name" value="CV3147-like"/>
    <property type="match status" value="1"/>
</dbReference>
<dbReference type="Gene3D" id="3.40.1610.10">
    <property type="entry name" value="CV3147-like domain"/>
    <property type="match status" value="1"/>
</dbReference>
<dbReference type="Gene3D" id="2.40.390.10">
    <property type="entry name" value="CV3147-like"/>
    <property type="match status" value="1"/>
</dbReference>
<dbReference type="OrthoDB" id="7441206at2"/>
<gene>
    <name evidence="3" type="ORF">AIOL_000424</name>
</gene>
<keyword evidence="3" id="KW-0378">Hydrolase</keyword>
<dbReference type="PATRIC" id="fig|1675527.3.peg.473"/>
<accession>A0A0J9ECA4</accession>
<dbReference type="InterPro" id="IPR010318">
    <property type="entry name" value="S-Me-THD_N"/>
</dbReference>
<comment type="caution">
    <text evidence="3">The sequence shown here is derived from an EMBL/GenBank/DDBJ whole genome shotgun (WGS) entry which is preliminary data.</text>
</comment>
<sequence length="367" mass="39708">MRQITPENLEDFIRGTALLGTGGGGDPYIGRLMVAQELETCRAIDILDPDELTEDHFGVSLACMGAPTAFVEKLPNASSMIASMERAEKELGRKFNCIVPLEAGGINATIPLVVAARLGLPVVDGDGMGRAFPEFQMTTFNIYGADVNPFVMSDDFRNTVLINTDNAHRTENYGRPVCVQMGGIASCASYPMTGPVIRDTCVPRTISLAIEIGAALRSARSAGEQDVCEALVDYFKTSNPPRFATVLFDGKIQDILRETTAGFAVGKVRLTALDDPDTEMLVTFQNEFSRASIGDQTLAIVPDLITILDRETGEPITTENLGYGQRVKVVAIAAAENMRTPEALKVIGPRCFGIDEDFEALETISWK</sequence>
<dbReference type="Pfam" id="PF20906">
    <property type="entry name" value="S-Me-THD_C"/>
    <property type="match status" value="1"/>
</dbReference>